<evidence type="ECO:0000313" key="1">
    <source>
        <dbReference type="Proteomes" id="UP000887572"/>
    </source>
</evidence>
<keyword evidence="1" id="KW-1185">Reference proteome</keyword>
<name>A0A914HK20_GLORO</name>
<sequence length="120" mass="13054">MGLLAAGIFCFQVLLQHLACNYLNKSKNGRAIGFATTNGLQQFSQALAYAGGFVLVRLELVTALNVFKIIQTMHLGSMGMTSAVLLANDFEKGSKEMALISAHFKNMRKICPKGKESAKR</sequence>
<proteinExistence type="predicted"/>
<dbReference type="Proteomes" id="UP000887572">
    <property type="component" value="Unplaced"/>
</dbReference>
<evidence type="ECO:0000313" key="2">
    <source>
        <dbReference type="WBParaSite" id="Gr19_v10_g17337.t1"/>
    </source>
</evidence>
<reference evidence="2" key="1">
    <citation type="submission" date="2022-11" db="UniProtKB">
        <authorList>
            <consortium name="WormBaseParasite"/>
        </authorList>
    </citation>
    <scope>IDENTIFICATION</scope>
</reference>
<dbReference type="AlphaFoldDB" id="A0A914HK20"/>
<protein>
    <submittedName>
        <fullName evidence="2">Uncharacterized protein</fullName>
    </submittedName>
</protein>
<organism evidence="1 2">
    <name type="scientific">Globodera rostochiensis</name>
    <name type="common">Golden nematode worm</name>
    <name type="synonym">Heterodera rostochiensis</name>
    <dbReference type="NCBI Taxonomy" id="31243"/>
    <lineage>
        <taxon>Eukaryota</taxon>
        <taxon>Metazoa</taxon>
        <taxon>Ecdysozoa</taxon>
        <taxon>Nematoda</taxon>
        <taxon>Chromadorea</taxon>
        <taxon>Rhabditida</taxon>
        <taxon>Tylenchina</taxon>
        <taxon>Tylenchomorpha</taxon>
        <taxon>Tylenchoidea</taxon>
        <taxon>Heteroderidae</taxon>
        <taxon>Heteroderinae</taxon>
        <taxon>Globodera</taxon>
    </lineage>
</organism>
<dbReference type="WBParaSite" id="Gr19_v10_g17337.t1">
    <property type="protein sequence ID" value="Gr19_v10_g17337.t1"/>
    <property type="gene ID" value="Gr19_v10_g17337"/>
</dbReference>
<accession>A0A914HK20</accession>